<dbReference type="GO" id="GO:0031676">
    <property type="term" value="C:plasma membrane-derived thylakoid membrane"/>
    <property type="evidence" value="ECO:0007669"/>
    <property type="project" value="UniProtKB-SubCell"/>
</dbReference>
<dbReference type="GO" id="GO:0042549">
    <property type="term" value="P:photosystem II stabilization"/>
    <property type="evidence" value="ECO:0007669"/>
    <property type="project" value="InterPro"/>
</dbReference>
<evidence type="ECO:0000256" key="6">
    <source>
        <dbReference type="ARBA" id="ARBA00023276"/>
    </source>
</evidence>
<evidence type="ECO:0000256" key="5">
    <source>
        <dbReference type="ARBA" id="ARBA00023136"/>
    </source>
</evidence>
<comment type="subunit">
    <text evidence="7">PSII is composed of 1 copy each of membrane proteins PsbA, PsbB, PsbC, PsbD, PsbE, PsbF, PsbH, PsbI, PsbJ, PsbK, PsbL, PsbM, PsbT, PsbX, PsbY, PsbZ, Psb30/Ycf12, peripheral proteins PsbO, CyanoQ (PsbQ), PsbU, PsbV and a large number of cofactors. It forms dimeric complexes.</text>
</comment>
<comment type="subcellular location">
    <subcellularLocation>
        <location evidence="7">Cellular thylakoid membrane</location>
        <topology evidence="7">Peripheral membrane protein</topology>
        <orientation evidence="7">Lumenal side</orientation>
    </subcellularLocation>
    <subcellularLocation>
        <location evidence="1">Membrane</location>
        <topology evidence="1">Peripheral membrane protein</topology>
    </subcellularLocation>
</comment>
<dbReference type="NCBIfam" id="NF002708">
    <property type="entry name" value="PRK02515.1"/>
    <property type="match status" value="1"/>
</dbReference>
<accession>A0A928VRX5</accession>
<evidence type="ECO:0000313" key="9">
    <source>
        <dbReference type="Proteomes" id="UP000621799"/>
    </source>
</evidence>
<evidence type="ECO:0000256" key="1">
    <source>
        <dbReference type="ARBA" id="ARBA00004170"/>
    </source>
</evidence>
<gene>
    <name evidence="7 8" type="primary">psbU</name>
    <name evidence="8" type="ORF">IQ235_00420</name>
</gene>
<comment type="function">
    <text evidence="7">One of the extrinsic, lumenal subunits of photosystem II (PSII). PSII is a light-driven water plastoquinone oxidoreductase, using light energy to abstract electrons from H(2)O, generating a proton gradient subsequently used for ATP formation. The extrinsic proteins stabilize the structure of photosystem II oxygen-evolving complex (OEC), the ion environment of oxygen evolution and protect the OEC against heat-induced inactivation.</text>
</comment>
<comment type="similarity">
    <text evidence="2 7">Belongs to the PsbU family.</text>
</comment>
<dbReference type="GO" id="GO:0019898">
    <property type="term" value="C:extrinsic component of membrane"/>
    <property type="evidence" value="ECO:0007669"/>
    <property type="project" value="InterPro"/>
</dbReference>
<evidence type="ECO:0000256" key="7">
    <source>
        <dbReference type="HAMAP-Rule" id="MF_00589"/>
    </source>
</evidence>
<keyword evidence="4 7" id="KW-0793">Thylakoid</keyword>
<name>A0A928VRX5_9CYAN</name>
<dbReference type="PROSITE" id="PS51257">
    <property type="entry name" value="PROKAR_LIPOPROTEIN"/>
    <property type="match status" value="1"/>
</dbReference>
<keyword evidence="7" id="KW-0813">Transport</keyword>
<keyword evidence="5 7" id="KW-0472">Membrane</keyword>
<evidence type="ECO:0000256" key="2">
    <source>
        <dbReference type="ARBA" id="ARBA00010827"/>
    </source>
</evidence>
<keyword evidence="3 7" id="KW-0249">Electron transport</keyword>
<keyword evidence="9" id="KW-1185">Reference proteome</keyword>
<organism evidence="8 9">
    <name type="scientific">Zarconia navalis LEGE 11467</name>
    <dbReference type="NCBI Taxonomy" id="1828826"/>
    <lineage>
        <taxon>Bacteria</taxon>
        <taxon>Bacillati</taxon>
        <taxon>Cyanobacteriota</taxon>
        <taxon>Cyanophyceae</taxon>
        <taxon>Oscillatoriophycideae</taxon>
        <taxon>Oscillatoriales</taxon>
        <taxon>Oscillatoriales incertae sedis</taxon>
        <taxon>Zarconia</taxon>
        <taxon>Zarconia navalis</taxon>
    </lineage>
</organism>
<reference evidence="8" key="1">
    <citation type="submission" date="2020-10" db="EMBL/GenBank/DDBJ databases">
        <authorList>
            <person name="Castelo-Branco R."/>
            <person name="Eusebio N."/>
            <person name="Adriana R."/>
            <person name="Vieira A."/>
            <person name="Brugerolle De Fraissinette N."/>
            <person name="Rezende De Castro R."/>
            <person name="Schneider M.P."/>
            <person name="Vasconcelos V."/>
            <person name="Leao P.N."/>
        </authorList>
    </citation>
    <scope>NUCLEOTIDE SEQUENCE</scope>
    <source>
        <strain evidence="8">LEGE 11467</strain>
    </source>
</reference>
<feature type="chain" id="PRO_5038201670" description="Photosystem II extrinsic protein U" evidence="7">
    <location>
        <begin position="30"/>
        <end position="139"/>
    </location>
</feature>
<keyword evidence="6 7" id="KW-0604">Photosystem II</keyword>
<dbReference type="GO" id="GO:0009654">
    <property type="term" value="C:photosystem II oxygen evolving complex"/>
    <property type="evidence" value="ECO:0007669"/>
    <property type="project" value="InterPro"/>
</dbReference>
<keyword evidence="7" id="KW-0602">Photosynthesis</keyword>
<dbReference type="InterPro" id="IPR010527">
    <property type="entry name" value="PSII_PsbU"/>
</dbReference>
<dbReference type="HAMAP" id="MF_00589">
    <property type="entry name" value="PSII_PsbU"/>
    <property type="match status" value="1"/>
</dbReference>
<proteinExistence type="inferred from homology"/>
<dbReference type="GO" id="GO:0015979">
    <property type="term" value="P:photosynthesis"/>
    <property type="evidence" value="ECO:0007669"/>
    <property type="project" value="UniProtKB-UniRule"/>
</dbReference>
<dbReference type="AlphaFoldDB" id="A0A928VRX5"/>
<dbReference type="EMBL" id="JADEXN010000003">
    <property type="protein sequence ID" value="MBE9039259.1"/>
    <property type="molecule type" value="Genomic_DNA"/>
</dbReference>
<evidence type="ECO:0000256" key="4">
    <source>
        <dbReference type="ARBA" id="ARBA00023078"/>
    </source>
</evidence>
<sequence length="139" mass="15249" precursor="true">MKRLVRLLTAFCVLLSCLGMLALPQKAHAADLSVRPMPVLAQLPAQNAADKKLGTEFGQKIDLNNTNVRAFRKYRGMYPTLAGKVVDNAPYDSVEDVLKIEGLSARQKERLQANLENFAVTTPANVFTSGGDRLNNGIY</sequence>
<dbReference type="Gene3D" id="1.10.150.320">
    <property type="entry name" value="Photosystem II 12 kDa extrinsic protein"/>
    <property type="match status" value="1"/>
</dbReference>
<feature type="signal peptide" evidence="7">
    <location>
        <begin position="1"/>
        <end position="29"/>
    </location>
</feature>
<keyword evidence="7" id="KW-0732">Signal</keyword>
<dbReference type="RefSeq" id="WP_264319521.1">
    <property type="nucleotide sequence ID" value="NZ_JADEXN010000003.1"/>
</dbReference>
<evidence type="ECO:0000313" key="8">
    <source>
        <dbReference type="EMBL" id="MBE9039259.1"/>
    </source>
</evidence>
<dbReference type="SUPFAM" id="SSF81585">
    <property type="entry name" value="PsbU/PolX domain-like"/>
    <property type="match status" value="1"/>
</dbReference>
<evidence type="ECO:0000256" key="3">
    <source>
        <dbReference type="ARBA" id="ARBA00022982"/>
    </source>
</evidence>
<protein>
    <recommendedName>
        <fullName evidence="7">Photosystem II extrinsic protein U</fullName>
        <shortName evidence="7">PSII-U</shortName>
        <shortName evidence="7">PsbU</shortName>
    </recommendedName>
    <alternativeName>
        <fullName evidence="7">Photosystem II 12 kDa extrinsic protein</fullName>
        <shortName evidence="7">PS II complex 12 kDa extrinsic protein</shortName>
    </alternativeName>
</protein>
<comment type="caution">
    <text evidence="8">The sequence shown here is derived from an EMBL/GenBank/DDBJ whole genome shotgun (WGS) entry which is preliminary data.</text>
</comment>
<dbReference type="Pfam" id="PF06514">
    <property type="entry name" value="PsbU"/>
    <property type="match status" value="1"/>
</dbReference>
<dbReference type="Proteomes" id="UP000621799">
    <property type="component" value="Unassembled WGS sequence"/>
</dbReference>